<feature type="transmembrane region" description="Helical" evidence="1">
    <location>
        <begin position="162"/>
        <end position="188"/>
    </location>
</feature>
<keyword evidence="3" id="KW-1185">Reference proteome</keyword>
<dbReference type="RefSeq" id="WP_125965056.1">
    <property type="nucleotide sequence ID" value="NZ_RXFQ01000004.1"/>
</dbReference>
<comment type="caution">
    <text evidence="2">The sequence shown here is derived from an EMBL/GenBank/DDBJ whole genome shotgun (WGS) entry which is preliminary data.</text>
</comment>
<gene>
    <name evidence="2" type="ORF">EJO66_08920</name>
</gene>
<dbReference type="Proteomes" id="UP000271137">
    <property type="component" value="Unassembled WGS sequence"/>
</dbReference>
<keyword evidence="1" id="KW-0812">Transmembrane</keyword>
<organism evidence="2 3">
    <name type="scientific">Variovorax beijingensis</name>
    <dbReference type="NCBI Taxonomy" id="2496117"/>
    <lineage>
        <taxon>Bacteria</taxon>
        <taxon>Pseudomonadati</taxon>
        <taxon>Pseudomonadota</taxon>
        <taxon>Betaproteobacteria</taxon>
        <taxon>Burkholderiales</taxon>
        <taxon>Comamonadaceae</taxon>
        <taxon>Variovorax</taxon>
    </lineage>
</organism>
<keyword evidence="1" id="KW-1133">Transmembrane helix</keyword>
<evidence type="ECO:0000313" key="2">
    <source>
        <dbReference type="EMBL" id="RSZ40244.1"/>
    </source>
</evidence>
<feature type="transmembrane region" description="Helical" evidence="1">
    <location>
        <begin position="6"/>
        <end position="27"/>
    </location>
</feature>
<sequence length="194" mass="22057">MTFLESWGKEVVALLVPVVTWILNVGIKSKAKLLWAKPHSFTFLIAEPQIVDGQKVADLQNVYTASYRLVNTGREAATNVQVVFNWKPRYVNVWPIRKYEESVDPDGRCTFTFSSFAPKEEGGFEVMSINAALPEIVSVRSDQCVAQVVGMRWTRWVPQWRITFVQFLCFLGLATLVYGFIVLVQLLVLRTVPI</sequence>
<keyword evidence="1" id="KW-0472">Membrane</keyword>
<protein>
    <recommendedName>
        <fullName evidence="4">DUF3592 domain-containing protein</fullName>
    </recommendedName>
</protein>
<evidence type="ECO:0000313" key="3">
    <source>
        <dbReference type="Proteomes" id="UP000271137"/>
    </source>
</evidence>
<dbReference type="EMBL" id="RXFQ01000004">
    <property type="protein sequence ID" value="RSZ40244.1"/>
    <property type="molecule type" value="Genomic_DNA"/>
</dbReference>
<reference evidence="2 3" key="1">
    <citation type="submission" date="2018-12" db="EMBL/GenBank/DDBJ databases">
        <title>The genome sequences of strain 502.</title>
        <authorList>
            <person name="Gao J."/>
            <person name="Sun J."/>
        </authorList>
    </citation>
    <scope>NUCLEOTIDE SEQUENCE [LARGE SCALE GENOMIC DNA]</scope>
    <source>
        <strain evidence="2 3">502</strain>
    </source>
</reference>
<proteinExistence type="predicted"/>
<evidence type="ECO:0008006" key="4">
    <source>
        <dbReference type="Google" id="ProtNLM"/>
    </source>
</evidence>
<accession>A0ABY0AB33</accession>
<evidence type="ECO:0000256" key="1">
    <source>
        <dbReference type="SAM" id="Phobius"/>
    </source>
</evidence>
<name>A0ABY0AB33_9BURK</name>